<reference evidence="3" key="1">
    <citation type="journal article" date="2005" name="Nature">
        <title>The map-based sequence of the rice genome.</title>
        <authorList>
            <consortium name="International rice genome sequencing project (IRGSP)"/>
            <person name="Matsumoto T."/>
            <person name="Wu J."/>
            <person name="Kanamori H."/>
            <person name="Katayose Y."/>
            <person name="Fujisawa M."/>
            <person name="Namiki N."/>
            <person name="Mizuno H."/>
            <person name="Yamamoto K."/>
            <person name="Antonio B.A."/>
            <person name="Baba T."/>
            <person name="Sakata K."/>
            <person name="Nagamura Y."/>
            <person name="Aoki H."/>
            <person name="Arikawa K."/>
            <person name="Arita K."/>
            <person name="Bito T."/>
            <person name="Chiden Y."/>
            <person name="Fujitsuka N."/>
            <person name="Fukunaka R."/>
            <person name="Hamada M."/>
            <person name="Harada C."/>
            <person name="Hayashi A."/>
            <person name="Hijishita S."/>
            <person name="Honda M."/>
            <person name="Hosokawa S."/>
            <person name="Ichikawa Y."/>
            <person name="Idonuma A."/>
            <person name="Iijima M."/>
            <person name="Ikeda M."/>
            <person name="Ikeno M."/>
            <person name="Ito K."/>
            <person name="Ito S."/>
            <person name="Ito T."/>
            <person name="Ito Y."/>
            <person name="Ito Y."/>
            <person name="Iwabuchi A."/>
            <person name="Kamiya K."/>
            <person name="Karasawa W."/>
            <person name="Kurita K."/>
            <person name="Katagiri S."/>
            <person name="Kikuta A."/>
            <person name="Kobayashi H."/>
            <person name="Kobayashi N."/>
            <person name="Machita K."/>
            <person name="Maehara T."/>
            <person name="Masukawa M."/>
            <person name="Mizubayashi T."/>
            <person name="Mukai Y."/>
            <person name="Nagasaki H."/>
            <person name="Nagata Y."/>
            <person name="Naito S."/>
            <person name="Nakashima M."/>
            <person name="Nakama Y."/>
            <person name="Nakamichi Y."/>
            <person name="Nakamura M."/>
            <person name="Meguro A."/>
            <person name="Negishi M."/>
            <person name="Ohta I."/>
            <person name="Ohta T."/>
            <person name="Okamoto M."/>
            <person name="Ono N."/>
            <person name="Saji S."/>
            <person name="Sakaguchi M."/>
            <person name="Sakai K."/>
            <person name="Shibata M."/>
            <person name="Shimokawa T."/>
            <person name="Song J."/>
            <person name="Takazaki Y."/>
            <person name="Terasawa K."/>
            <person name="Tsugane M."/>
            <person name="Tsuji K."/>
            <person name="Ueda S."/>
            <person name="Waki K."/>
            <person name="Yamagata H."/>
            <person name="Yamamoto M."/>
            <person name="Yamamoto S."/>
            <person name="Yamane H."/>
            <person name="Yoshiki S."/>
            <person name="Yoshihara R."/>
            <person name="Yukawa K."/>
            <person name="Zhong H."/>
            <person name="Yano M."/>
            <person name="Yuan Q."/>
            <person name="Ouyang S."/>
            <person name="Liu J."/>
            <person name="Jones K.M."/>
            <person name="Gansberger K."/>
            <person name="Moffat K."/>
            <person name="Hill J."/>
            <person name="Bera J."/>
            <person name="Fadrosh D."/>
            <person name="Jin S."/>
            <person name="Johri S."/>
            <person name="Kim M."/>
            <person name="Overton L."/>
            <person name="Reardon M."/>
            <person name="Tsitrin T."/>
            <person name="Vuong H."/>
            <person name="Weaver B."/>
            <person name="Ciecko A."/>
            <person name="Tallon L."/>
            <person name="Jackson J."/>
            <person name="Pai G."/>
            <person name="Aken S.V."/>
            <person name="Utterback T."/>
            <person name="Reidmuller S."/>
            <person name="Feldblyum T."/>
            <person name="Hsiao J."/>
            <person name="Zismann V."/>
            <person name="Iobst S."/>
            <person name="de Vazeille A.R."/>
            <person name="Buell C.R."/>
            <person name="Ying K."/>
            <person name="Li Y."/>
            <person name="Lu T."/>
            <person name="Huang Y."/>
            <person name="Zhao Q."/>
            <person name="Feng Q."/>
            <person name="Zhang L."/>
            <person name="Zhu J."/>
            <person name="Weng Q."/>
            <person name="Mu J."/>
            <person name="Lu Y."/>
            <person name="Fan D."/>
            <person name="Liu Y."/>
            <person name="Guan J."/>
            <person name="Zhang Y."/>
            <person name="Yu S."/>
            <person name="Liu X."/>
            <person name="Zhang Y."/>
            <person name="Hong G."/>
            <person name="Han B."/>
            <person name="Choisne N."/>
            <person name="Demange N."/>
            <person name="Orjeda G."/>
            <person name="Samain S."/>
            <person name="Cattolico L."/>
            <person name="Pelletier E."/>
            <person name="Couloux A."/>
            <person name="Segurens B."/>
            <person name="Wincker P."/>
            <person name="D'Hont A."/>
            <person name="Scarpelli C."/>
            <person name="Weissenbach J."/>
            <person name="Salanoubat M."/>
            <person name="Quetier F."/>
            <person name="Yu Y."/>
            <person name="Kim H.R."/>
            <person name="Rambo T."/>
            <person name="Currie J."/>
            <person name="Collura K."/>
            <person name="Luo M."/>
            <person name="Yang T."/>
            <person name="Ammiraju J.S.S."/>
            <person name="Engler F."/>
            <person name="Soderlund C."/>
            <person name="Wing R.A."/>
            <person name="Palmer L.E."/>
            <person name="de la Bastide M."/>
            <person name="Spiegel L."/>
            <person name="Nascimento L."/>
            <person name="Zutavern T."/>
            <person name="O'Shaughnessy A."/>
            <person name="Dike S."/>
            <person name="Dedhia N."/>
            <person name="Preston R."/>
            <person name="Balija V."/>
            <person name="McCombie W.R."/>
            <person name="Chow T."/>
            <person name="Chen H."/>
            <person name="Chung M."/>
            <person name="Chen C."/>
            <person name="Shaw J."/>
            <person name="Wu H."/>
            <person name="Hsiao K."/>
            <person name="Chao Y."/>
            <person name="Chu M."/>
            <person name="Cheng C."/>
            <person name="Hour A."/>
            <person name="Lee P."/>
            <person name="Lin S."/>
            <person name="Lin Y."/>
            <person name="Liou J."/>
            <person name="Liu S."/>
            <person name="Hsing Y."/>
            <person name="Raghuvanshi S."/>
            <person name="Mohanty A."/>
            <person name="Bharti A.K."/>
            <person name="Gaur A."/>
            <person name="Gupta V."/>
            <person name="Kumar D."/>
            <person name="Ravi V."/>
            <person name="Vij S."/>
            <person name="Kapur A."/>
            <person name="Khurana P."/>
            <person name="Khurana P."/>
            <person name="Khurana J.P."/>
            <person name="Tyagi A.K."/>
            <person name="Gaikwad K."/>
            <person name="Singh A."/>
            <person name="Dalal V."/>
            <person name="Srivastava S."/>
            <person name="Dixit A."/>
            <person name="Pal A.K."/>
            <person name="Ghazi I.A."/>
            <person name="Yadav M."/>
            <person name="Pandit A."/>
            <person name="Bhargava A."/>
            <person name="Sureshbabu K."/>
            <person name="Batra K."/>
            <person name="Sharma T.R."/>
            <person name="Mohapatra T."/>
            <person name="Singh N.K."/>
            <person name="Messing J."/>
            <person name="Nelson A.B."/>
            <person name="Fuks G."/>
            <person name="Kavchok S."/>
            <person name="Keizer G."/>
            <person name="Linton E."/>
            <person name="Llaca V."/>
            <person name="Song R."/>
            <person name="Tanyolac B."/>
            <person name="Young S."/>
            <person name="Ho-Il K."/>
            <person name="Hahn J.H."/>
            <person name="Sangsakoo G."/>
            <person name="Vanavichit A."/>
            <person name="de Mattos Luiz.A.T."/>
            <person name="Zimmer P.D."/>
            <person name="Malone G."/>
            <person name="Dellagostin O."/>
            <person name="de Oliveira A.C."/>
            <person name="Bevan M."/>
            <person name="Bancroft I."/>
            <person name="Minx P."/>
            <person name="Cordum H."/>
            <person name="Wilson R."/>
            <person name="Cheng Z."/>
            <person name="Jin W."/>
            <person name="Jiang J."/>
            <person name="Leong S.A."/>
            <person name="Iwama H."/>
            <person name="Gojobori T."/>
            <person name="Itoh T."/>
            <person name="Niimura Y."/>
            <person name="Fujii Y."/>
            <person name="Habara T."/>
            <person name="Sakai H."/>
            <person name="Sato Y."/>
            <person name="Wilson G."/>
            <person name="Kumar K."/>
            <person name="McCouch S."/>
            <person name="Juretic N."/>
            <person name="Hoen D."/>
            <person name="Wright S."/>
            <person name="Bruskiewich R."/>
            <person name="Bureau T."/>
            <person name="Miyao A."/>
            <person name="Hirochika H."/>
            <person name="Nishikawa T."/>
            <person name="Kadowaki K."/>
            <person name="Sugiura M."/>
            <person name="Burr B."/>
            <person name="Sasaki T."/>
        </authorList>
    </citation>
    <scope>NUCLEOTIDE SEQUENCE [LARGE SCALE GENOMIC DNA]</scope>
    <source>
        <strain evidence="3">cv. Nipponbare</strain>
    </source>
</reference>
<dbReference type="PaxDb" id="39947-A0A0P0XUB5"/>
<proteinExistence type="predicted"/>
<reference evidence="2 3" key="2">
    <citation type="journal article" date="2013" name="Plant Cell Physiol.">
        <title>Rice Annotation Project Database (RAP-DB): an integrative and interactive database for rice genomics.</title>
        <authorList>
            <person name="Sakai H."/>
            <person name="Lee S.S."/>
            <person name="Tanaka T."/>
            <person name="Numa H."/>
            <person name="Kim J."/>
            <person name="Kawahara Y."/>
            <person name="Wakimoto H."/>
            <person name="Yang C.C."/>
            <person name="Iwamoto M."/>
            <person name="Abe T."/>
            <person name="Yamada Y."/>
            <person name="Muto A."/>
            <person name="Inokuchi H."/>
            <person name="Ikemura T."/>
            <person name="Matsumoto T."/>
            <person name="Sasaki T."/>
            <person name="Itoh T."/>
        </authorList>
    </citation>
    <scope>NUCLEOTIDE SEQUENCE [LARGE SCALE GENOMIC DNA]</scope>
    <source>
        <strain evidence="3">cv. Nipponbare</strain>
    </source>
</reference>
<dbReference type="Proteomes" id="UP000059680">
    <property type="component" value="Chromosome 10"/>
</dbReference>
<evidence type="ECO:0000313" key="2">
    <source>
        <dbReference type="EMBL" id="BAT10789.1"/>
    </source>
</evidence>
<dbReference type="InParanoid" id="A0A0P0XUB5"/>
<gene>
    <name evidence="2" type="ordered locus">Os10g0407700</name>
    <name evidence="2" type="ORF">OSNPB_100407700</name>
</gene>
<dbReference type="AlphaFoldDB" id="A0A0P0XUB5"/>
<name>A0A0P0XUB5_ORYSJ</name>
<accession>A0A0P0XUB5</accession>
<sequence>MQISSLINGTNGGTGLSVRRRMQDTGVASRGFGDGSARRLTALGGGDLRGSRDGDSAGRDDDDGGCGPAAAPDGSGGFARQWLGGSFVLPSIDAVPKAQAAAEQDGLDGR</sequence>
<evidence type="ECO:0000256" key="1">
    <source>
        <dbReference type="SAM" id="MobiDB-lite"/>
    </source>
</evidence>
<evidence type="ECO:0000313" key="3">
    <source>
        <dbReference type="Proteomes" id="UP000059680"/>
    </source>
</evidence>
<dbReference type="EMBL" id="AP014966">
    <property type="protein sequence ID" value="BAT10789.1"/>
    <property type="molecule type" value="Genomic_DNA"/>
</dbReference>
<keyword evidence="3" id="KW-1185">Reference proteome</keyword>
<reference evidence="2 3" key="3">
    <citation type="journal article" date="2013" name="Rice">
        <title>Improvement of the Oryza sativa Nipponbare reference genome using next generation sequence and optical map data.</title>
        <authorList>
            <person name="Kawahara Y."/>
            <person name="de la Bastide M."/>
            <person name="Hamilton J.P."/>
            <person name="Kanamori H."/>
            <person name="McCombie W.R."/>
            <person name="Ouyang S."/>
            <person name="Schwartz D.C."/>
            <person name="Tanaka T."/>
            <person name="Wu J."/>
            <person name="Zhou S."/>
            <person name="Childs K.L."/>
            <person name="Davidson R.M."/>
            <person name="Lin H."/>
            <person name="Quesada-Ocampo L."/>
            <person name="Vaillancourt B."/>
            <person name="Sakai H."/>
            <person name="Lee S.S."/>
            <person name="Kim J."/>
            <person name="Numa H."/>
            <person name="Itoh T."/>
            <person name="Buell C.R."/>
            <person name="Matsumoto T."/>
        </authorList>
    </citation>
    <scope>NUCLEOTIDE SEQUENCE [LARGE SCALE GENOMIC DNA]</scope>
    <source>
        <strain evidence="3">cv. Nipponbare</strain>
    </source>
</reference>
<feature type="region of interest" description="Disordered" evidence="1">
    <location>
        <begin position="1"/>
        <end position="77"/>
    </location>
</feature>
<protein>
    <submittedName>
        <fullName evidence="2">Os10g0407700 protein</fullName>
    </submittedName>
</protein>
<organism evidence="2 3">
    <name type="scientific">Oryza sativa subsp. japonica</name>
    <name type="common">Rice</name>
    <dbReference type="NCBI Taxonomy" id="39947"/>
    <lineage>
        <taxon>Eukaryota</taxon>
        <taxon>Viridiplantae</taxon>
        <taxon>Streptophyta</taxon>
        <taxon>Embryophyta</taxon>
        <taxon>Tracheophyta</taxon>
        <taxon>Spermatophyta</taxon>
        <taxon>Magnoliopsida</taxon>
        <taxon>Liliopsida</taxon>
        <taxon>Poales</taxon>
        <taxon>Poaceae</taxon>
        <taxon>BOP clade</taxon>
        <taxon>Oryzoideae</taxon>
        <taxon>Oryzeae</taxon>
        <taxon>Oryzinae</taxon>
        <taxon>Oryza</taxon>
        <taxon>Oryza sativa</taxon>
    </lineage>
</organism>
<feature type="compositionally biased region" description="Basic and acidic residues" evidence="1">
    <location>
        <begin position="49"/>
        <end position="59"/>
    </location>
</feature>